<keyword evidence="3" id="KW-0337">GPI-anchor biosynthesis</keyword>
<evidence type="ECO:0000256" key="5">
    <source>
        <dbReference type="ARBA" id="ARBA00022679"/>
    </source>
</evidence>
<protein>
    <recommendedName>
        <fullName evidence="13">Glycosyltransferase RgtA/B/C/D-like domain-containing protein</fullName>
    </recommendedName>
</protein>
<dbReference type="GO" id="GO:0000009">
    <property type="term" value="F:alpha-1,6-mannosyltransferase activity"/>
    <property type="evidence" value="ECO:0007669"/>
    <property type="project" value="InterPro"/>
</dbReference>
<keyword evidence="9 10" id="KW-0472">Membrane</keyword>
<sequence length="366" mass="41764">MKKILWIFLIWFVAINAFAFLAANRVNYLPQNLVAQEHELLTPYINLPTWSLQKLHPHWDEYWYLSVVQSGYFNSHEATFSNAAFFPLYPAIVSVIDVFIHNPIITGVLLSSIILLLASWMLFLLVKEFHPSISPTKTVIIMLVFPTTFFFISMYAESLFLFLSISCFYFLFRKNFWIAGVFGFLAALTRITGLLLIIPFAFELYETYKSKVIKKEVFALALIPVGTLAYFTYLAVKLDNFFLFFKAQAQWGRNFMLNPARFSFADPGTAANTILDVGFTALSIILAIYLIRNVKKSYGFYVLAVLFVAVSTGTVTSINRIVLVLFPLFIALAHIKSENGKLAWMLPSTLLLGFYTMLFVQGYWAG</sequence>
<reference evidence="12" key="1">
    <citation type="submission" date="2017-09" db="EMBL/GenBank/DDBJ databases">
        <title>Depth-based differentiation of microbial function through sediment-hosted aquifers and enrichment of novel symbionts in the deep terrestrial subsurface.</title>
        <authorList>
            <person name="Probst A.J."/>
            <person name="Ladd B."/>
            <person name="Jarett J.K."/>
            <person name="Geller-Mcgrath D.E."/>
            <person name="Sieber C.M.K."/>
            <person name="Emerson J.B."/>
            <person name="Anantharaman K."/>
            <person name="Thomas B.C."/>
            <person name="Malmstrom R."/>
            <person name="Stieglmeier M."/>
            <person name="Klingl A."/>
            <person name="Woyke T."/>
            <person name="Ryan C.M."/>
            <person name="Banfield J.F."/>
        </authorList>
    </citation>
    <scope>NUCLEOTIDE SEQUENCE [LARGE SCALE GENOMIC DNA]</scope>
</reference>
<dbReference type="GO" id="GO:0031501">
    <property type="term" value="C:mannosyltransferase complex"/>
    <property type="evidence" value="ECO:0007669"/>
    <property type="project" value="TreeGrafter"/>
</dbReference>
<feature type="transmembrane region" description="Helical" evidence="10">
    <location>
        <begin position="138"/>
        <end position="171"/>
    </location>
</feature>
<dbReference type="AlphaFoldDB" id="A0A2H0YTR6"/>
<name>A0A2H0YTR6_9BACT</name>
<keyword evidence="6 10" id="KW-0812">Transmembrane</keyword>
<evidence type="ECO:0000256" key="3">
    <source>
        <dbReference type="ARBA" id="ARBA00022502"/>
    </source>
</evidence>
<feature type="transmembrane region" description="Helical" evidence="10">
    <location>
        <begin position="104"/>
        <end position="126"/>
    </location>
</feature>
<dbReference type="GO" id="GO:0016020">
    <property type="term" value="C:membrane"/>
    <property type="evidence" value="ECO:0007669"/>
    <property type="project" value="GOC"/>
</dbReference>
<keyword evidence="7" id="KW-0256">Endoplasmic reticulum</keyword>
<feature type="transmembrane region" description="Helical" evidence="10">
    <location>
        <begin position="217"/>
        <end position="236"/>
    </location>
</feature>
<gene>
    <name evidence="11" type="ORF">COT25_00650</name>
</gene>
<evidence type="ECO:0000313" key="11">
    <source>
        <dbReference type="EMBL" id="PIS41888.1"/>
    </source>
</evidence>
<feature type="transmembrane region" description="Helical" evidence="10">
    <location>
        <begin position="177"/>
        <end position="205"/>
    </location>
</feature>
<keyword evidence="8 10" id="KW-1133">Transmembrane helix</keyword>
<comment type="subcellular location">
    <subcellularLocation>
        <location evidence="1">Endoplasmic reticulum membrane</location>
        <topology evidence="1">Multi-pass membrane protein</topology>
    </subcellularLocation>
</comment>
<evidence type="ECO:0000256" key="1">
    <source>
        <dbReference type="ARBA" id="ARBA00004477"/>
    </source>
</evidence>
<comment type="pathway">
    <text evidence="2">Glycolipid biosynthesis; glycosylphosphatidylinositol-anchor biosynthesis.</text>
</comment>
<evidence type="ECO:0000256" key="9">
    <source>
        <dbReference type="ARBA" id="ARBA00023136"/>
    </source>
</evidence>
<keyword evidence="4" id="KW-0328">Glycosyltransferase</keyword>
<evidence type="ECO:0000256" key="7">
    <source>
        <dbReference type="ARBA" id="ARBA00022824"/>
    </source>
</evidence>
<dbReference type="PANTHER" id="PTHR12468">
    <property type="entry name" value="GPI MANNOSYLTRANSFERASE 2"/>
    <property type="match status" value="1"/>
</dbReference>
<accession>A0A2H0YTR6</accession>
<dbReference type="UniPathway" id="UPA00196"/>
<evidence type="ECO:0000256" key="4">
    <source>
        <dbReference type="ARBA" id="ARBA00022676"/>
    </source>
</evidence>
<dbReference type="InterPro" id="IPR007315">
    <property type="entry name" value="PIG-V/Gpi18"/>
</dbReference>
<comment type="caution">
    <text evidence="11">The sequence shown here is derived from an EMBL/GenBank/DDBJ whole genome shotgun (WGS) entry which is preliminary data.</text>
</comment>
<keyword evidence="5" id="KW-0808">Transferase</keyword>
<evidence type="ECO:0000256" key="6">
    <source>
        <dbReference type="ARBA" id="ARBA00022692"/>
    </source>
</evidence>
<dbReference type="Proteomes" id="UP000228711">
    <property type="component" value="Unassembled WGS sequence"/>
</dbReference>
<evidence type="ECO:0000256" key="10">
    <source>
        <dbReference type="SAM" id="Phobius"/>
    </source>
</evidence>
<dbReference type="GO" id="GO:0006506">
    <property type="term" value="P:GPI anchor biosynthetic process"/>
    <property type="evidence" value="ECO:0007669"/>
    <property type="project" value="UniProtKB-UniPathway"/>
</dbReference>
<feature type="transmembrane region" description="Helical" evidence="10">
    <location>
        <begin position="342"/>
        <end position="364"/>
    </location>
</feature>
<feature type="transmembrane region" description="Helical" evidence="10">
    <location>
        <begin position="298"/>
        <end position="330"/>
    </location>
</feature>
<proteinExistence type="predicted"/>
<organism evidence="11 12">
    <name type="scientific">Candidatus Kerfeldbacteria bacterium CG08_land_8_20_14_0_20_42_7</name>
    <dbReference type="NCBI Taxonomy" id="2014245"/>
    <lineage>
        <taxon>Bacteria</taxon>
        <taxon>Candidatus Kerfeldiibacteriota</taxon>
    </lineage>
</organism>
<dbReference type="PANTHER" id="PTHR12468:SF2">
    <property type="entry name" value="GPI MANNOSYLTRANSFERASE 2"/>
    <property type="match status" value="1"/>
</dbReference>
<evidence type="ECO:0000313" key="12">
    <source>
        <dbReference type="Proteomes" id="UP000228711"/>
    </source>
</evidence>
<evidence type="ECO:0000256" key="8">
    <source>
        <dbReference type="ARBA" id="ARBA00022989"/>
    </source>
</evidence>
<feature type="transmembrane region" description="Helical" evidence="10">
    <location>
        <begin position="270"/>
        <end position="291"/>
    </location>
</feature>
<evidence type="ECO:0000256" key="2">
    <source>
        <dbReference type="ARBA" id="ARBA00004687"/>
    </source>
</evidence>
<dbReference type="EMBL" id="PEXV01000023">
    <property type="protein sequence ID" value="PIS41888.1"/>
    <property type="molecule type" value="Genomic_DNA"/>
</dbReference>
<evidence type="ECO:0008006" key="13">
    <source>
        <dbReference type="Google" id="ProtNLM"/>
    </source>
</evidence>
<dbReference type="GO" id="GO:0004376">
    <property type="term" value="F:GPI mannosyltransferase activity"/>
    <property type="evidence" value="ECO:0007669"/>
    <property type="project" value="InterPro"/>
</dbReference>